<organism evidence="2 3">
    <name type="scientific">Anopheles christyi</name>
    <dbReference type="NCBI Taxonomy" id="43041"/>
    <lineage>
        <taxon>Eukaryota</taxon>
        <taxon>Metazoa</taxon>
        <taxon>Ecdysozoa</taxon>
        <taxon>Arthropoda</taxon>
        <taxon>Hexapoda</taxon>
        <taxon>Insecta</taxon>
        <taxon>Pterygota</taxon>
        <taxon>Neoptera</taxon>
        <taxon>Endopterygota</taxon>
        <taxon>Diptera</taxon>
        <taxon>Nematocera</taxon>
        <taxon>Culicoidea</taxon>
        <taxon>Culicidae</taxon>
        <taxon>Anophelinae</taxon>
        <taxon>Anopheles</taxon>
    </lineage>
</organism>
<reference evidence="3" key="1">
    <citation type="submission" date="2013-03" db="EMBL/GenBank/DDBJ databases">
        <title>The Genome Sequence of Anopheles christyi ACHKN1017.</title>
        <authorList>
            <consortium name="The Broad Institute Genomics Platform"/>
            <person name="Neafsey D.E."/>
            <person name="Besansky N."/>
            <person name="Walker B."/>
            <person name="Young S.K."/>
            <person name="Zeng Q."/>
            <person name="Gargeya S."/>
            <person name="Fitzgerald M."/>
            <person name="Haas B."/>
            <person name="Abouelleil A."/>
            <person name="Allen A.W."/>
            <person name="Alvarado L."/>
            <person name="Arachchi H.M."/>
            <person name="Berlin A.M."/>
            <person name="Chapman S.B."/>
            <person name="Gainer-Dewar J."/>
            <person name="Goldberg J."/>
            <person name="Griggs A."/>
            <person name="Gujja S."/>
            <person name="Hansen M."/>
            <person name="Howarth C."/>
            <person name="Imamovic A."/>
            <person name="Ireland A."/>
            <person name="Larimer J."/>
            <person name="McCowan C."/>
            <person name="Murphy C."/>
            <person name="Pearson M."/>
            <person name="Poon T.W."/>
            <person name="Priest M."/>
            <person name="Roberts A."/>
            <person name="Saif S."/>
            <person name="Shea T."/>
            <person name="Sisk P."/>
            <person name="Sykes S."/>
            <person name="Wortman J."/>
            <person name="Nusbaum C."/>
            <person name="Birren B."/>
        </authorList>
    </citation>
    <scope>NUCLEOTIDE SEQUENCE [LARGE SCALE GENOMIC DNA]</scope>
    <source>
        <strain evidence="3">ACHKN1017</strain>
    </source>
</reference>
<keyword evidence="3" id="KW-1185">Reference proteome</keyword>
<reference evidence="2" key="2">
    <citation type="submission" date="2020-05" db="UniProtKB">
        <authorList>
            <consortium name="EnsemblMetazoa"/>
        </authorList>
    </citation>
    <scope>IDENTIFICATION</scope>
    <source>
        <strain evidence="2">ACHKN1017</strain>
    </source>
</reference>
<dbReference type="Proteomes" id="UP000075881">
    <property type="component" value="Unassembled WGS sequence"/>
</dbReference>
<accession>A0A182K8R1</accession>
<feature type="region of interest" description="Disordered" evidence="1">
    <location>
        <begin position="101"/>
        <end position="159"/>
    </location>
</feature>
<name>A0A182K8R1_9DIPT</name>
<feature type="compositionally biased region" description="Low complexity" evidence="1">
    <location>
        <begin position="101"/>
        <end position="125"/>
    </location>
</feature>
<evidence type="ECO:0000313" key="3">
    <source>
        <dbReference type="Proteomes" id="UP000075881"/>
    </source>
</evidence>
<dbReference type="VEuPathDB" id="VectorBase:ACHR007147"/>
<dbReference type="EnsemblMetazoa" id="ACHR007147-RA">
    <property type="protein sequence ID" value="ACHR007147-PA"/>
    <property type="gene ID" value="ACHR007147"/>
</dbReference>
<protein>
    <submittedName>
        <fullName evidence="2">Uncharacterized protein</fullName>
    </submittedName>
</protein>
<evidence type="ECO:0000256" key="1">
    <source>
        <dbReference type="SAM" id="MobiDB-lite"/>
    </source>
</evidence>
<proteinExistence type="predicted"/>
<sequence length="159" mass="16666">MTKTQRLKNIFAKRMQRGASELPEANVTSTPDVAAVDDLDTKLADGTGKPAKDEQTLVYAELELKPASGVGAVGGEISFVNKPAASNESTEYAEILYVQQQAGATTASEAAAQPQAQQQPQQQPPARHHSSEDNRPVIDVSIQKPSAKGDGGKGPTGGK</sequence>
<dbReference type="AlphaFoldDB" id="A0A182K8R1"/>
<evidence type="ECO:0000313" key="2">
    <source>
        <dbReference type="EnsemblMetazoa" id="ACHR007147-PA"/>
    </source>
</evidence>